<dbReference type="Proteomes" id="UP001331761">
    <property type="component" value="Unassembled WGS sequence"/>
</dbReference>
<evidence type="ECO:0000313" key="2">
    <source>
        <dbReference type="EMBL" id="KAK5966028.1"/>
    </source>
</evidence>
<feature type="signal peptide" evidence="1">
    <location>
        <begin position="1"/>
        <end position="26"/>
    </location>
</feature>
<accession>A0AAN8F6M0</accession>
<evidence type="ECO:0000313" key="3">
    <source>
        <dbReference type="Proteomes" id="UP001331761"/>
    </source>
</evidence>
<sequence length="93" mass="10502">MLAEHRMRRAQLLIFTLFLIFAIITALPMENTRVKRQWGMGPYGGGMGMGMPYGGYGGGMPYGGYGGYGGGWGWRRPMVHRTVVVHHYHPWRS</sequence>
<dbReference type="AlphaFoldDB" id="A0AAN8F6M0"/>
<protein>
    <submittedName>
        <fullName evidence="2">Uncharacterized protein</fullName>
    </submittedName>
</protein>
<comment type="caution">
    <text evidence="2">The sequence shown here is derived from an EMBL/GenBank/DDBJ whole genome shotgun (WGS) entry which is preliminary data.</text>
</comment>
<keyword evidence="1" id="KW-0732">Signal</keyword>
<organism evidence="2 3">
    <name type="scientific">Trichostrongylus colubriformis</name>
    <name type="common">Black scour worm</name>
    <dbReference type="NCBI Taxonomy" id="6319"/>
    <lineage>
        <taxon>Eukaryota</taxon>
        <taxon>Metazoa</taxon>
        <taxon>Ecdysozoa</taxon>
        <taxon>Nematoda</taxon>
        <taxon>Chromadorea</taxon>
        <taxon>Rhabditida</taxon>
        <taxon>Rhabditina</taxon>
        <taxon>Rhabditomorpha</taxon>
        <taxon>Strongyloidea</taxon>
        <taxon>Trichostrongylidae</taxon>
        <taxon>Trichostrongylus</taxon>
    </lineage>
</organism>
<dbReference type="EMBL" id="WIXE01023971">
    <property type="protein sequence ID" value="KAK5966028.1"/>
    <property type="molecule type" value="Genomic_DNA"/>
</dbReference>
<gene>
    <name evidence="2" type="ORF">GCK32_004671</name>
</gene>
<proteinExistence type="predicted"/>
<feature type="chain" id="PRO_5042917755" evidence="1">
    <location>
        <begin position="27"/>
        <end position="93"/>
    </location>
</feature>
<keyword evidence="3" id="KW-1185">Reference proteome</keyword>
<evidence type="ECO:0000256" key="1">
    <source>
        <dbReference type="SAM" id="SignalP"/>
    </source>
</evidence>
<reference evidence="2 3" key="1">
    <citation type="submission" date="2019-10" db="EMBL/GenBank/DDBJ databases">
        <title>Assembly and Annotation for the nematode Trichostrongylus colubriformis.</title>
        <authorList>
            <person name="Martin J."/>
        </authorList>
    </citation>
    <scope>NUCLEOTIDE SEQUENCE [LARGE SCALE GENOMIC DNA]</scope>
    <source>
        <strain evidence="2">G859</strain>
        <tissue evidence="2">Whole worm</tissue>
    </source>
</reference>
<name>A0AAN8F6M0_TRICO</name>